<sequence>MNIMSTHQCGWPLRIQDHPDKGSINKSPFSGYHSPSKGVDFLNVSHHKCRRSAGKCRPIFSRSVSDKMDPYDSDDSDKNKSQKDDEIRGVNNEMLRESLEKIVGTDDSRFSGFDLATLIRKKYGKSYDVQLIKKEFMGRNLLAMNVMWKYMEQRSFPLTEEEYILRLDDVANSLKCWGAVSHIRNSLAKSKERPRIGKAVSIFIDMDESGARANEWIYK</sequence>
<proteinExistence type="predicted"/>
<evidence type="ECO:0000313" key="2">
    <source>
        <dbReference type="Proteomes" id="UP000087171"/>
    </source>
</evidence>
<feature type="region of interest" description="Disordered" evidence="1">
    <location>
        <begin position="1"/>
        <end position="30"/>
    </location>
</feature>
<dbReference type="Gene3D" id="3.30.428.40">
    <property type="entry name" value="Protein of unknown function DUF3067"/>
    <property type="match status" value="1"/>
</dbReference>
<dbReference type="RefSeq" id="XP_027191020.1">
    <property type="nucleotide sequence ID" value="XM_027335219.1"/>
</dbReference>
<dbReference type="InterPro" id="IPR021420">
    <property type="entry name" value="DUF3067"/>
</dbReference>
<gene>
    <name evidence="3 4" type="primary">LOC101511253</name>
</gene>
<dbReference type="eggNOG" id="ENOG502S9WY">
    <property type="taxonomic scope" value="Eukaryota"/>
</dbReference>
<dbReference type="KEGG" id="cam:101511253"/>
<dbReference type="OrthoDB" id="5234at2759"/>
<protein>
    <submittedName>
        <fullName evidence="3 4">Uncharacterized protein LOC101511253</fullName>
    </submittedName>
</protein>
<reference evidence="3 4" key="2">
    <citation type="submission" date="2025-04" db="UniProtKB">
        <authorList>
            <consortium name="RefSeq"/>
        </authorList>
    </citation>
    <scope>IDENTIFICATION</scope>
    <source>
        <tissue evidence="3 4">Etiolated seedlings</tissue>
    </source>
</reference>
<dbReference type="GeneID" id="101511253"/>
<keyword evidence="2" id="KW-1185">Reference proteome</keyword>
<evidence type="ECO:0000313" key="4">
    <source>
        <dbReference type="RefSeq" id="XP_027191020.1"/>
    </source>
</evidence>
<accession>A0A1S2YK43</accession>
<organism evidence="2 3">
    <name type="scientific">Cicer arietinum</name>
    <name type="common">Chickpea</name>
    <name type="synonym">Garbanzo</name>
    <dbReference type="NCBI Taxonomy" id="3827"/>
    <lineage>
        <taxon>Eukaryota</taxon>
        <taxon>Viridiplantae</taxon>
        <taxon>Streptophyta</taxon>
        <taxon>Embryophyta</taxon>
        <taxon>Tracheophyta</taxon>
        <taxon>Spermatophyta</taxon>
        <taxon>Magnoliopsida</taxon>
        <taxon>eudicotyledons</taxon>
        <taxon>Gunneridae</taxon>
        <taxon>Pentapetalae</taxon>
        <taxon>rosids</taxon>
        <taxon>fabids</taxon>
        <taxon>Fabales</taxon>
        <taxon>Fabaceae</taxon>
        <taxon>Papilionoideae</taxon>
        <taxon>50 kb inversion clade</taxon>
        <taxon>NPAAA clade</taxon>
        <taxon>Hologalegina</taxon>
        <taxon>IRL clade</taxon>
        <taxon>Cicereae</taxon>
        <taxon>Cicer</taxon>
    </lineage>
</organism>
<dbReference type="Proteomes" id="UP000087171">
    <property type="component" value="Chromosome Ca6"/>
</dbReference>
<dbReference type="PaxDb" id="3827-XP_004505750.1"/>
<dbReference type="PANTHER" id="PTHR35126">
    <property type="entry name" value="SLR0598 PROTEIN"/>
    <property type="match status" value="1"/>
</dbReference>
<feature type="region of interest" description="Disordered" evidence="1">
    <location>
        <begin position="67"/>
        <end position="90"/>
    </location>
</feature>
<evidence type="ECO:0000313" key="3">
    <source>
        <dbReference type="RefSeq" id="XP_004505752.1"/>
    </source>
</evidence>
<evidence type="ECO:0000256" key="1">
    <source>
        <dbReference type="SAM" id="MobiDB-lite"/>
    </source>
</evidence>
<reference evidence="2" key="1">
    <citation type="journal article" date="2013" name="Nat. Biotechnol.">
        <title>Draft genome sequence of chickpea (Cicer arietinum) provides a resource for trait improvement.</title>
        <authorList>
            <person name="Varshney R.K."/>
            <person name="Song C."/>
            <person name="Saxena R.K."/>
            <person name="Azam S."/>
            <person name="Yu S."/>
            <person name="Sharpe A.G."/>
            <person name="Cannon S."/>
            <person name="Baek J."/>
            <person name="Rosen B.D."/>
            <person name="Tar'an B."/>
            <person name="Millan T."/>
            <person name="Zhang X."/>
            <person name="Ramsay L.D."/>
            <person name="Iwata A."/>
            <person name="Wang Y."/>
            <person name="Nelson W."/>
            <person name="Farmer A.D."/>
            <person name="Gaur P.M."/>
            <person name="Soderlund C."/>
            <person name="Penmetsa R.V."/>
            <person name="Xu C."/>
            <person name="Bharti A.K."/>
            <person name="He W."/>
            <person name="Winter P."/>
            <person name="Zhao S."/>
            <person name="Hane J.K."/>
            <person name="Carrasquilla-Garcia N."/>
            <person name="Condie J.A."/>
            <person name="Upadhyaya H.D."/>
            <person name="Luo M.C."/>
            <person name="Thudi M."/>
            <person name="Gowda C.L."/>
            <person name="Singh N.P."/>
            <person name="Lichtenzveig J."/>
            <person name="Gali K.K."/>
            <person name="Rubio J."/>
            <person name="Nadarajan N."/>
            <person name="Dolezel J."/>
            <person name="Bansal K.C."/>
            <person name="Xu X."/>
            <person name="Edwards D."/>
            <person name="Zhang G."/>
            <person name="Kahl G."/>
            <person name="Gil J."/>
            <person name="Singh K.B."/>
            <person name="Datta S.K."/>
            <person name="Jackson S.A."/>
            <person name="Wang J."/>
            <person name="Cook D.R."/>
        </authorList>
    </citation>
    <scope>NUCLEOTIDE SEQUENCE [LARGE SCALE GENOMIC DNA]</scope>
    <source>
        <strain evidence="2">cv. CDC Frontier</strain>
    </source>
</reference>
<name>A0A1S2YK43_CICAR</name>
<dbReference type="Pfam" id="PF11267">
    <property type="entry name" value="DUF3067"/>
    <property type="match status" value="1"/>
</dbReference>
<dbReference type="PANTHER" id="PTHR35126:SF1">
    <property type="entry name" value="DUF3067 DOMAIN-CONTAINING PROTEIN"/>
    <property type="match status" value="1"/>
</dbReference>
<dbReference type="RefSeq" id="XP_004505752.1">
    <property type="nucleotide sequence ID" value="XM_004505695.3"/>
</dbReference>
<dbReference type="STRING" id="3827.A0A1S2YK43"/>
<dbReference type="AlphaFoldDB" id="A0A1S2YK43"/>